<dbReference type="PROSITE" id="PS50943">
    <property type="entry name" value="HTH_CROC1"/>
    <property type="match status" value="1"/>
</dbReference>
<evidence type="ECO:0000313" key="3">
    <source>
        <dbReference type="Proteomes" id="UP000005695"/>
    </source>
</evidence>
<dbReference type="InterPro" id="IPR010982">
    <property type="entry name" value="Lambda_DNA-bd_dom_sf"/>
</dbReference>
<dbReference type="SUPFAM" id="SSF53850">
    <property type="entry name" value="Periplasmic binding protein-like II"/>
    <property type="match status" value="1"/>
</dbReference>
<dbReference type="SMART" id="SM00530">
    <property type="entry name" value="HTH_XRE"/>
    <property type="match status" value="1"/>
</dbReference>
<reference evidence="2" key="2">
    <citation type="submission" date="2006-05" db="EMBL/GenBank/DDBJ databases">
        <title>Sequencing of the draft genome and assembly of Desulfuromonas acetoxidans DSM 684.</title>
        <authorList>
            <consortium name="US DOE Joint Genome Institute (JGI-PGF)"/>
            <person name="Copeland A."/>
            <person name="Lucas S."/>
            <person name="Lapidus A."/>
            <person name="Barry K."/>
            <person name="Detter J.C."/>
            <person name="Glavina del Rio T."/>
            <person name="Hammon N."/>
            <person name="Israni S."/>
            <person name="Dalin E."/>
            <person name="Tice H."/>
            <person name="Bruce D."/>
            <person name="Pitluck S."/>
            <person name="Richardson P."/>
        </authorList>
    </citation>
    <scope>NUCLEOTIDE SEQUENCE [LARGE SCALE GENOMIC DNA]</scope>
    <source>
        <strain evidence="2">DSM 684</strain>
    </source>
</reference>
<dbReference type="CDD" id="cd00093">
    <property type="entry name" value="HTH_XRE"/>
    <property type="match status" value="1"/>
</dbReference>
<evidence type="ECO:0000313" key="2">
    <source>
        <dbReference type="EMBL" id="EAT16208.1"/>
    </source>
</evidence>
<dbReference type="OrthoDB" id="9804758at2"/>
<dbReference type="AlphaFoldDB" id="Q1K100"/>
<accession>Q1K100</accession>
<dbReference type="Pfam" id="PF12727">
    <property type="entry name" value="PBP_like"/>
    <property type="match status" value="1"/>
</dbReference>
<dbReference type="PANTHER" id="PTHR38431:SF1">
    <property type="entry name" value="BLL2305 PROTEIN"/>
    <property type="match status" value="1"/>
</dbReference>
<gene>
    <name evidence="2" type="ORF">Dace_1672</name>
</gene>
<dbReference type="Pfam" id="PF01381">
    <property type="entry name" value="HTH_3"/>
    <property type="match status" value="1"/>
</dbReference>
<feature type="domain" description="HTH cro/C1-type" evidence="1">
    <location>
        <begin position="12"/>
        <end position="66"/>
    </location>
</feature>
<dbReference type="GO" id="GO:0003677">
    <property type="term" value="F:DNA binding"/>
    <property type="evidence" value="ECO:0007669"/>
    <property type="project" value="InterPro"/>
</dbReference>
<sequence>MSKENFVLQNTIRAKREGLGWSQQDLADRAGLSRTGISAIEAGRLIPSTAAALALASAFHCRVEDLFVLAGKDTAQWAWPPTQDPVRYWRAMVGSRHLLYPVEHSPMGMVPHDGVCRDGKCVDHPFAEPVRTLVIACCDPAVGLLAAEYARQTPFRMVVLQRSSRTALELLEQGLIHVAGIHLCKSDEEQGNRQAAAQILHSDFHLVRIADWEEGLALSPGLAQNGAGAILKADMRWIAREEGSGARQVLDELHENNFVPTHTVNDHSAVALAIRSGFAQAGVSLRLVCDQQNLDFISVRQEAYEFCILDAAMSDPRITALVEVIRSPQYRKILSELPGYESRRTGELAPVRDD</sequence>
<reference evidence="2" key="1">
    <citation type="submission" date="2006-05" db="EMBL/GenBank/DDBJ databases">
        <title>Annotation of the draft genome assembly of Desulfuromonas acetoxidans DSM 684.</title>
        <authorList>
            <consortium name="US DOE Joint Genome Institute (JGI-ORNL)"/>
            <person name="Larimer F."/>
            <person name="Land M."/>
            <person name="Hauser L."/>
        </authorList>
    </citation>
    <scope>NUCLEOTIDE SEQUENCE [LARGE SCALE GENOMIC DNA]</scope>
    <source>
        <strain evidence="2">DSM 684</strain>
    </source>
</reference>
<dbReference type="SUPFAM" id="SSF47413">
    <property type="entry name" value="lambda repressor-like DNA-binding domains"/>
    <property type="match status" value="1"/>
</dbReference>
<name>Q1K100_DESA6</name>
<keyword evidence="3" id="KW-1185">Reference proteome</keyword>
<dbReference type="Proteomes" id="UP000005695">
    <property type="component" value="Unassembled WGS sequence"/>
</dbReference>
<dbReference type="EMBL" id="AAEW02000006">
    <property type="protein sequence ID" value="EAT16208.1"/>
    <property type="molecule type" value="Genomic_DNA"/>
</dbReference>
<dbReference type="PANTHER" id="PTHR38431">
    <property type="entry name" value="BLL2305 PROTEIN"/>
    <property type="match status" value="1"/>
</dbReference>
<dbReference type="InterPro" id="IPR001387">
    <property type="entry name" value="Cro/C1-type_HTH"/>
</dbReference>
<dbReference type="RefSeq" id="WP_005999423.1">
    <property type="nucleotide sequence ID" value="NZ_AAEW02000006.1"/>
</dbReference>
<evidence type="ECO:0000259" key="1">
    <source>
        <dbReference type="PROSITE" id="PS50943"/>
    </source>
</evidence>
<organism evidence="2 3">
    <name type="scientific">Desulfuromonas acetoxidans (strain DSM 684 / 11070)</name>
    <dbReference type="NCBI Taxonomy" id="281689"/>
    <lineage>
        <taxon>Bacteria</taxon>
        <taxon>Pseudomonadati</taxon>
        <taxon>Thermodesulfobacteriota</taxon>
        <taxon>Desulfuromonadia</taxon>
        <taxon>Desulfuromonadales</taxon>
        <taxon>Desulfuromonadaceae</taxon>
        <taxon>Desulfuromonas</taxon>
    </lineage>
</organism>
<dbReference type="Gene3D" id="1.10.260.40">
    <property type="entry name" value="lambda repressor-like DNA-binding domains"/>
    <property type="match status" value="1"/>
</dbReference>
<protein>
    <submittedName>
        <fullName evidence="2">Transcriptional regulator of molybdate metabolism, XRE family</fullName>
    </submittedName>
</protein>
<proteinExistence type="predicted"/>
<comment type="caution">
    <text evidence="2">The sequence shown here is derived from an EMBL/GenBank/DDBJ whole genome shotgun (WGS) entry which is preliminary data.</text>
</comment>
<dbReference type="InterPro" id="IPR024370">
    <property type="entry name" value="PBP_domain"/>
</dbReference>